<dbReference type="Proteomes" id="UP000199050">
    <property type="component" value="Unassembled WGS sequence"/>
</dbReference>
<keyword evidence="1" id="KW-0732">Signal</keyword>
<evidence type="ECO:0000259" key="2">
    <source>
        <dbReference type="Pfam" id="PF03781"/>
    </source>
</evidence>
<dbReference type="PANTHER" id="PTHR23150">
    <property type="entry name" value="SULFATASE MODIFYING FACTOR 1, 2"/>
    <property type="match status" value="1"/>
</dbReference>
<dbReference type="PROSITE" id="PS51257">
    <property type="entry name" value="PROKAR_LIPOPROTEIN"/>
    <property type="match status" value="1"/>
</dbReference>
<dbReference type="InterPro" id="IPR042095">
    <property type="entry name" value="SUMF_sf"/>
</dbReference>
<keyword evidence="4" id="KW-1185">Reference proteome</keyword>
<dbReference type="Gene3D" id="3.90.1580.10">
    <property type="entry name" value="paralog of FGE (formylglycine-generating enzyme)"/>
    <property type="match status" value="1"/>
</dbReference>
<protein>
    <submittedName>
        <fullName evidence="3">Formylglycine-generating enzyme, required for sulfatase activity, contains SUMF1/FGE domain</fullName>
    </submittedName>
</protein>
<feature type="chain" id="PRO_5039103246" evidence="1">
    <location>
        <begin position="25"/>
        <end position="292"/>
    </location>
</feature>
<dbReference type="STRING" id="1174501.SAMN05216192_15013"/>
<evidence type="ECO:0000313" key="3">
    <source>
        <dbReference type="EMBL" id="SDK68206.1"/>
    </source>
</evidence>
<dbReference type="EMBL" id="FNDX01000050">
    <property type="protein sequence ID" value="SDK68206.1"/>
    <property type="molecule type" value="Genomic_DNA"/>
</dbReference>
<dbReference type="InterPro" id="IPR051043">
    <property type="entry name" value="Sulfatase_Mod_Factor_Kinase"/>
</dbReference>
<organism evidence="3 4">
    <name type="scientific">Paenibacillus typhae</name>
    <dbReference type="NCBI Taxonomy" id="1174501"/>
    <lineage>
        <taxon>Bacteria</taxon>
        <taxon>Bacillati</taxon>
        <taxon>Bacillota</taxon>
        <taxon>Bacilli</taxon>
        <taxon>Bacillales</taxon>
        <taxon>Paenibacillaceae</taxon>
        <taxon>Paenibacillus</taxon>
    </lineage>
</organism>
<reference evidence="4" key="1">
    <citation type="submission" date="2016-10" db="EMBL/GenBank/DDBJ databases">
        <authorList>
            <person name="Varghese N."/>
            <person name="Submissions S."/>
        </authorList>
    </citation>
    <scope>NUCLEOTIDE SEQUENCE [LARGE SCALE GENOMIC DNA]</scope>
    <source>
        <strain evidence="4">CGMCC 1.11012</strain>
    </source>
</reference>
<dbReference type="InterPro" id="IPR016187">
    <property type="entry name" value="CTDL_fold"/>
</dbReference>
<dbReference type="InterPro" id="IPR005532">
    <property type="entry name" value="SUMF_dom"/>
</dbReference>
<proteinExistence type="predicted"/>
<feature type="domain" description="Sulfatase-modifying factor enzyme-like" evidence="2">
    <location>
        <begin position="36"/>
        <end position="286"/>
    </location>
</feature>
<dbReference type="SUPFAM" id="SSF56436">
    <property type="entry name" value="C-type lectin-like"/>
    <property type="match status" value="1"/>
</dbReference>
<dbReference type="AlphaFoldDB" id="A0A1G9DWI9"/>
<dbReference type="GO" id="GO:0120147">
    <property type="term" value="F:formylglycine-generating oxidase activity"/>
    <property type="evidence" value="ECO:0007669"/>
    <property type="project" value="TreeGrafter"/>
</dbReference>
<evidence type="ECO:0000256" key="1">
    <source>
        <dbReference type="SAM" id="SignalP"/>
    </source>
</evidence>
<gene>
    <name evidence="3" type="ORF">SAMN05216192_15013</name>
</gene>
<feature type="signal peptide" evidence="1">
    <location>
        <begin position="1"/>
        <end position="24"/>
    </location>
</feature>
<accession>A0A1G9DWI9</accession>
<dbReference type="Pfam" id="PF03781">
    <property type="entry name" value="FGE-sulfatase"/>
    <property type="match status" value="1"/>
</dbReference>
<sequence>MSKLWLIPAIALLALLCACSQQQSAPPEPSEDPPREDSFVFIQGGTFISTKSNYAGHDVSVSDFYIGKYEVTQQEWMEVMGGNPSLYKGSRLPVEMVSWYDAVEYCNKRSIQEGLEPYYLIDKETRDPANQSSNDTLKWMVKPNAGADGYRLPTEAEWEYAASGGGLSQSYTYSGSNNADDVAWYWRNAGDRYLTGDWLWPVIEQNNNSTKIGGGKKPNELGLYDMSGNVREWCWDWYSEGDAGGGTYRIVKGGGWIGDVSNNAVSFRGKFEANGYGPDQGFRVVKGIEAGT</sequence>
<name>A0A1G9DWI9_9BACL</name>
<dbReference type="PANTHER" id="PTHR23150:SF19">
    <property type="entry name" value="FORMYLGLYCINE-GENERATING ENZYME"/>
    <property type="match status" value="1"/>
</dbReference>
<dbReference type="RefSeq" id="WP_090719042.1">
    <property type="nucleotide sequence ID" value="NZ_CBCSKY010000054.1"/>
</dbReference>
<evidence type="ECO:0000313" key="4">
    <source>
        <dbReference type="Proteomes" id="UP000199050"/>
    </source>
</evidence>
<dbReference type="OrthoDB" id="9768004at2"/>